<dbReference type="Pfam" id="PF13516">
    <property type="entry name" value="LRR_6"/>
    <property type="match status" value="2"/>
</dbReference>
<feature type="domain" description="Leucine-rich repeat-containing N-terminal plant-type" evidence="7">
    <location>
        <begin position="23"/>
        <end position="68"/>
    </location>
</feature>
<evidence type="ECO:0000256" key="1">
    <source>
        <dbReference type="ARBA" id="ARBA00022614"/>
    </source>
</evidence>
<evidence type="ECO:0000256" key="6">
    <source>
        <dbReference type="SAM" id="SignalP"/>
    </source>
</evidence>
<comment type="caution">
    <text evidence="8">The sequence shown here is derived from an EMBL/GenBank/DDBJ whole genome shotgun (WGS) entry which is preliminary data.</text>
</comment>
<reference evidence="8 9" key="1">
    <citation type="journal article" date="2013" name="BMC Genomics">
        <title>The miniature genome of a carnivorous plant Genlisea aurea contains a low number of genes and short non-coding sequences.</title>
        <authorList>
            <person name="Leushkin E.V."/>
            <person name="Sutormin R.A."/>
            <person name="Nabieva E.R."/>
            <person name="Penin A.A."/>
            <person name="Kondrashov A.S."/>
            <person name="Logacheva M.D."/>
        </authorList>
    </citation>
    <scope>NUCLEOTIDE SEQUENCE [LARGE SCALE GENOMIC DNA]</scope>
</reference>
<evidence type="ECO:0000259" key="7">
    <source>
        <dbReference type="Pfam" id="PF08263"/>
    </source>
</evidence>
<dbReference type="EMBL" id="AUSU01003654">
    <property type="protein sequence ID" value="EPS66485.1"/>
    <property type="molecule type" value="Genomic_DNA"/>
</dbReference>
<dbReference type="PANTHER" id="PTHR48003">
    <property type="entry name" value="OS07G0626500 PROTEIN"/>
    <property type="match status" value="1"/>
</dbReference>
<proteinExistence type="predicted"/>
<evidence type="ECO:0000256" key="2">
    <source>
        <dbReference type="ARBA" id="ARBA00022692"/>
    </source>
</evidence>
<feature type="chain" id="PRO_5005711491" description="Leucine-rich repeat-containing N-terminal plant-type domain-containing protein" evidence="6">
    <location>
        <begin position="20"/>
        <end position="354"/>
    </location>
</feature>
<dbReference type="PRINTS" id="PR00019">
    <property type="entry name" value="LEURICHRPT"/>
</dbReference>
<dbReference type="InterPro" id="IPR025875">
    <property type="entry name" value="Leu-rich_rpt_4"/>
</dbReference>
<accession>S8CIE1</accession>
<dbReference type="SMART" id="SM00369">
    <property type="entry name" value="LRR_TYP"/>
    <property type="match status" value="6"/>
</dbReference>
<dbReference type="OrthoDB" id="424823at2759"/>
<dbReference type="InterPro" id="IPR053059">
    <property type="entry name" value="Inactive_SerThr-Kinase_ABA"/>
</dbReference>
<dbReference type="FunFam" id="3.80.10.10:FF:000686">
    <property type="entry name" value="LRR receptor-like serine/threonine-protein kinase GHR1"/>
    <property type="match status" value="1"/>
</dbReference>
<gene>
    <name evidence="8" type="ORF">M569_08291</name>
</gene>
<dbReference type="Pfam" id="PF13855">
    <property type="entry name" value="LRR_8"/>
    <property type="match status" value="1"/>
</dbReference>
<dbReference type="InterPro" id="IPR032675">
    <property type="entry name" value="LRR_dom_sf"/>
</dbReference>
<dbReference type="GO" id="GO:0051707">
    <property type="term" value="P:response to other organism"/>
    <property type="evidence" value="ECO:0007669"/>
    <property type="project" value="UniProtKB-ARBA"/>
</dbReference>
<feature type="signal peptide" evidence="6">
    <location>
        <begin position="1"/>
        <end position="19"/>
    </location>
</feature>
<dbReference type="InterPro" id="IPR001611">
    <property type="entry name" value="Leu-rich_rpt"/>
</dbReference>
<dbReference type="Proteomes" id="UP000015453">
    <property type="component" value="Unassembled WGS sequence"/>
</dbReference>
<keyword evidence="4" id="KW-1133">Transmembrane helix</keyword>
<evidence type="ECO:0000256" key="4">
    <source>
        <dbReference type="ARBA" id="ARBA00022989"/>
    </source>
</evidence>
<keyword evidence="2" id="KW-0812">Transmembrane</keyword>
<dbReference type="PROSITE" id="PS51450">
    <property type="entry name" value="LRR"/>
    <property type="match status" value="1"/>
</dbReference>
<evidence type="ECO:0000256" key="5">
    <source>
        <dbReference type="ARBA" id="ARBA00023136"/>
    </source>
</evidence>
<organism evidence="8 9">
    <name type="scientific">Genlisea aurea</name>
    <dbReference type="NCBI Taxonomy" id="192259"/>
    <lineage>
        <taxon>Eukaryota</taxon>
        <taxon>Viridiplantae</taxon>
        <taxon>Streptophyta</taxon>
        <taxon>Embryophyta</taxon>
        <taxon>Tracheophyta</taxon>
        <taxon>Spermatophyta</taxon>
        <taxon>Magnoliopsida</taxon>
        <taxon>eudicotyledons</taxon>
        <taxon>Gunneridae</taxon>
        <taxon>Pentapetalae</taxon>
        <taxon>asterids</taxon>
        <taxon>lamiids</taxon>
        <taxon>Lamiales</taxon>
        <taxon>Lentibulariaceae</taxon>
        <taxon>Genlisea</taxon>
    </lineage>
</organism>
<evidence type="ECO:0000256" key="3">
    <source>
        <dbReference type="ARBA" id="ARBA00022737"/>
    </source>
</evidence>
<dbReference type="PANTHER" id="PTHR48003:SF4">
    <property type="entry name" value="LRR RECEPTOR-LIKE SERINE_THREONINE-PROTEIN KINASE GHR1"/>
    <property type="match status" value="1"/>
</dbReference>
<feature type="non-terminal residue" evidence="8">
    <location>
        <position position="354"/>
    </location>
</feature>
<name>S8CIE1_9LAMI</name>
<dbReference type="SUPFAM" id="SSF52058">
    <property type="entry name" value="L domain-like"/>
    <property type="match status" value="1"/>
</dbReference>
<dbReference type="GO" id="GO:0006952">
    <property type="term" value="P:defense response"/>
    <property type="evidence" value="ECO:0007669"/>
    <property type="project" value="UniProtKB-ARBA"/>
</dbReference>
<keyword evidence="1" id="KW-0433">Leucine-rich repeat</keyword>
<sequence>MKKLLEMSLVFLCIGLSIGQIPSQDIMALVEFKKGIRHDPTGYVLNSWNDESIDFNGCPSSWNGIMCDGVDVAAVVLDDLGLSAEVDLDVLSNLTKLVKLSLSNNSISGKLPENLGKFKSLQYLDISDNMFTSSLPSGIGQLVNLKNLSLAGNNFSGSIPESIVGLASVRFVDMSRNSLSGTLPSSLTRLESLVYLNLSQNGFAKSIPKGFELLSHLEVLDLSGNMLDGDLDAEFLLLTTASIVDFSSNSLVISAKEQEKFRFNISPSIKALNLSHNQLTGLLVSNGEAPLENLRVLDLSYNQFSGDLPGFNFFYDLQVLKLGNNKFFGFIPNNLLNGDSLVLTELDLSGNNLT</sequence>
<dbReference type="InterPro" id="IPR013210">
    <property type="entry name" value="LRR_N_plant-typ"/>
</dbReference>
<dbReference type="Pfam" id="PF08263">
    <property type="entry name" value="LRRNT_2"/>
    <property type="match status" value="1"/>
</dbReference>
<protein>
    <recommendedName>
        <fullName evidence="7">Leucine-rich repeat-containing N-terminal plant-type domain-containing protein</fullName>
    </recommendedName>
</protein>
<evidence type="ECO:0000313" key="9">
    <source>
        <dbReference type="Proteomes" id="UP000015453"/>
    </source>
</evidence>
<dbReference type="Pfam" id="PF00560">
    <property type="entry name" value="LRR_1"/>
    <property type="match status" value="2"/>
</dbReference>
<dbReference type="InterPro" id="IPR003591">
    <property type="entry name" value="Leu-rich_rpt_typical-subtyp"/>
</dbReference>
<dbReference type="AlphaFoldDB" id="S8CIE1"/>
<keyword evidence="3" id="KW-0677">Repeat</keyword>
<evidence type="ECO:0000313" key="8">
    <source>
        <dbReference type="EMBL" id="EPS66485.1"/>
    </source>
</evidence>
<dbReference type="Gene3D" id="3.80.10.10">
    <property type="entry name" value="Ribonuclease Inhibitor"/>
    <property type="match status" value="3"/>
</dbReference>
<keyword evidence="9" id="KW-1185">Reference proteome</keyword>
<keyword evidence="6" id="KW-0732">Signal</keyword>
<dbReference type="Pfam" id="PF12799">
    <property type="entry name" value="LRR_4"/>
    <property type="match status" value="1"/>
</dbReference>
<keyword evidence="5" id="KW-0472">Membrane</keyword>